<accession>A0ABN7SLH4</accession>
<evidence type="ECO:0000313" key="8">
    <source>
        <dbReference type="EMBL" id="CAG5098983.1"/>
    </source>
</evidence>
<feature type="domain" description="Amino acid transporter transmembrane" evidence="7">
    <location>
        <begin position="150"/>
        <end position="606"/>
    </location>
</feature>
<feature type="transmembrane region" description="Helical" evidence="6">
    <location>
        <begin position="180"/>
        <end position="201"/>
    </location>
</feature>
<feature type="transmembrane region" description="Helical" evidence="6">
    <location>
        <begin position="332"/>
        <end position="352"/>
    </location>
</feature>
<feature type="transmembrane region" description="Helical" evidence="6">
    <location>
        <begin position="473"/>
        <end position="493"/>
    </location>
</feature>
<organism evidence="8 9">
    <name type="scientific">Oikopleura dioica</name>
    <name type="common">Tunicate</name>
    <dbReference type="NCBI Taxonomy" id="34765"/>
    <lineage>
        <taxon>Eukaryota</taxon>
        <taxon>Metazoa</taxon>
        <taxon>Chordata</taxon>
        <taxon>Tunicata</taxon>
        <taxon>Appendicularia</taxon>
        <taxon>Copelata</taxon>
        <taxon>Oikopleuridae</taxon>
        <taxon>Oikopleura</taxon>
    </lineage>
</organism>
<feature type="transmembrane region" description="Helical" evidence="6">
    <location>
        <begin position="590"/>
        <end position="615"/>
    </location>
</feature>
<sequence>MSTRRSKRKKVEQEVVVKEEPDIKVEIKEEFTSPKKGNEKVQSEPEETVVKTEPEETVVKTEPAETAVKSEPYASEEDEDEMTDADRVVLKMVDERMNLLLESFFFVFCFLRWCLEMTETQSPDDKFLREELASKKPATLSGLAGWLNLGSAIFNLMNAVIGAGIISLGYAASVLGSAQFVIWLLFVVVISCFTMDLVLACSKYTGCWEAMQEEKNHNEVLIEPRKICPRTHECNHTRYFSYETFAEKLFGIYVVYFVNIIMFFYLCIAITTYFIIMKDNLPDIVEGILTLRGIQIDEAKHSSEWYLNGKILLGLMVIVIQLPLAMLRRIDFLGFTSFIGMACMMSFVGLVIQKQPEAAALCGNITYSEPYPTPTCETELFTFSVNSVYAIPMMLFSFMCHGNILSIVAELRPLPSCKSIFPSIKRTRLLIIGAVSPTTILYILTALFAYASYFNRTESFLLKEYGYWLNGDIMLLAARILVTLCITFSVPILHYPCRYSFWKLLNRLAPNTIPVPYDNAFQDTWNPTWYRMFAIIIQGTIYALVCITDDFKLVLSLGGAIAGSCIIQIFPSMFYLKIHDWNHRGIYNKLVWLILGLGWVTFFFNTSLIIIQSIAARSDGGDNDFYDEQNKVGFEVMGRGLSNLTEAILPTNSTA</sequence>
<evidence type="ECO:0000256" key="3">
    <source>
        <dbReference type="ARBA" id="ARBA00022989"/>
    </source>
</evidence>
<evidence type="ECO:0000256" key="4">
    <source>
        <dbReference type="ARBA" id="ARBA00023136"/>
    </source>
</evidence>
<gene>
    <name evidence="8" type="ORF">OKIOD_LOCUS7702</name>
</gene>
<evidence type="ECO:0000256" key="1">
    <source>
        <dbReference type="ARBA" id="ARBA00004141"/>
    </source>
</evidence>
<evidence type="ECO:0000256" key="6">
    <source>
        <dbReference type="SAM" id="Phobius"/>
    </source>
</evidence>
<feature type="transmembrane region" description="Helical" evidence="6">
    <location>
        <begin position="389"/>
        <end position="408"/>
    </location>
</feature>
<evidence type="ECO:0000313" key="9">
    <source>
        <dbReference type="Proteomes" id="UP001158576"/>
    </source>
</evidence>
<evidence type="ECO:0000256" key="2">
    <source>
        <dbReference type="ARBA" id="ARBA00022692"/>
    </source>
</evidence>
<name>A0ABN7SLH4_OIKDI</name>
<feature type="transmembrane region" description="Helical" evidence="6">
    <location>
        <begin position="143"/>
        <end position="168"/>
    </location>
</feature>
<dbReference type="Pfam" id="PF01490">
    <property type="entry name" value="Aa_trans"/>
    <property type="match status" value="1"/>
</dbReference>
<feature type="transmembrane region" description="Helical" evidence="6">
    <location>
        <begin position="429"/>
        <end position="453"/>
    </location>
</feature>
<keyword evidence="2 6" id="KW-0812">Transmembrane</keyword>
<keyword evidence="3 6" id="KW-1133">Transmembrane helix</keyword>
<dbReference type="EMBL" id="OU015569">
    <property type="protein sequence ID" value="CAG5098983.1"/>
    <property type="molecule type" value="Genomic_DNA"/>
</dbReference>
<evidence type="ECO:0000259" key="7">
    <source>
        <dbReference type="Pfam" id="PF01490"/>
    </source>
</evidence>
<feature type="transmembrane region" description="Helical" evidence="6">
    <location>
        <begin position="250"/>
        <end position="276"/>
    </location>
</feature>
<keyword evidence="4 6" id="KW-0472">Membrane</keyword>
<protein>
    <submittedName>
        <fullName evidence="8">Oidioi.mRNA.OKI2018_I69.XSR.g16144.t1.cds</fullName>
    </submittedName>
</protein>
<feature type="region of interest" description="Disordered" evidence="5">
    <location>
        <begin position="29"/>
        <end position="81"/>
    </location>
</feature>
<feature type="compositionally biased region" description="Basic and acidic residues" evidence="5">
    <location>
        <begin position="29"/>
        <end position="63"/>
    </location>
</feature>
<comment type="subcellular location">
    <subcellularLocation>
        <location evidence="1">Membrane</location>
        <topology evidence="1">Multi-pass membrane protein</topology>
    </subcellularLocation>
</comment>
<reference evidence="8 9" key="1">
    <citation type="submission" date="2021-04" db="EMBL/GenBank/DDBJ databases">
        <authorList>
            <person name="Bliznina A."/>
        </authorList>
    </citation>
    <scope>NUCLEOTIDE SEQUENCE [LARGE SCALE GENOMIC DNA]</scope>
</reference>
<dbReference type="PANTHER" id="PTHR22950:SF702">
    <property type="entry name" value="AMINO ACID TRANSPORTER PROTEIN"/>
    <property type="match status" value="1"/>
</dbReference>
<dbReference type="InterPro" id="IPR013057">
    <property type="entry name" value="AA_transpt_TM"/>
</dbReference>
<proteinExistence type="predicted"/>
<feature type="transmembrane region" description="Helical" evidence="6">
    <location>
        <begin position="553"/>
        <end position="578"/>
    </location>
</feature>
<evidence type="ECO:0000256" key="5">
    <source>
        <dbReference type="SAM" id="MobiDB-lite"/>
    </source>
</evidence>
<dbReference type="Proteomes" id="UP001158576">
    <property type="component" value="Chromosome XSR"/>
</dbReference>
<feature type="transmembrane region" description="Helical" evidence="6">
    <location>
        <begin position="305"/>
        <end position="325"/>
    </location>
</feature>
<keyword evidence="9" id="KW-1185">Reference proteome</keyword>
<dbReference type="PANTHER" id="PTHR22950">
    <property type="entry name" value="AMINO ACID TRANSPORTER"/>
    <property type="match status" value="1"/>
</dbReference>